<dbReference type="Proteomes" id="UP000298656">
    <property type="component" value="Chromosome 2"/>
</dbReference>
<keyword evidence="2" id="KW-1185">Reference proteome</keyword>
<proteinExistence type="predicted"/>
<sequence>MMARNRTEELKIVFALSDLADPKGNMLVNGGVTSYPRATSIGYLDALHLLIEAMRTLSIDTTFLEGGHAISAEALLKRIEQRGTWAHIETAELFFQFEVVGAFDHAYITVTELSAGAAGDWGNWVKPFLALDGFVQAWGVDVQYNYWQNVRDPVEYQIFGRNYSHLPMRSNGLLSSVQRMEIDISGNPGRWMLRTGYVESVGAVMWLGERFWARVGQIRKRFLNVAEWLCVTEPAKGIVQIRASDRCFVGEDTASTQVRLRALLYG</sequence>
<evidence type="ECO:0000313" key="1">
    <source>
        <dbReference type="EMBL" id="QCP54402.1"/>
    </source>
</evidence>
<reference evidence="1 2" key="1">
    <citation type="submission" date="2019-05" db="EMBL/GenBank/DDBJ databases">
        <title>Burkholderia sp. DHOD12, isolated from subtropical forest soil.</title>
        <authorList>
            <person name="Gao Z.-H."/>
            <person name="Qiu L.-H."/>
        </authorList>
    </citation>
    <scope>NUCLEOTIDE SEQUENCE [LARGE SCALE GENOMIC DNA]</scope>
    <source>
        <strain evidence="1 2">DHOD12</strain>
    </source>
</reference>
<organism evidence="1 2">
    <name type="scientific">Trinickia violacea</name>
    <dbReference type="NCBI Taxonomy" id="2571746"/>
    <lineage>
        <taxon>Bacteria</taxon>
        <taxon>Pseudomonadati</taxon>
        <taxon>Pseudomonadota</taxon>
        <taxon>Betaproteobacteria</taxon>
        <taxon>Burkholderiales</taxon>
        <taxon>Burkholderiaceae</taxon>
        <taxon>Trinickia</taxon>
    </lineage>
</organism>
<dbReference type="EMBL" id="CP040078">
    <property type="protein sequence ID" value="QCP54402.1"/>
    <property type="molecule type" value="Genomic_DNA"/>
</dbReference>
<protein>
    <submittedName>
        <fullName evidence="1">Uncharacterized protein</fullName>
    </submittedName>
</protein>
<gene>
    <name evidence="1" type="ORF">FAZ95_36340</name>
</gene>
<name>A0A4P8IYI6_9BURK</name>
<dbReference type="OrthoDB" id="8401696at2"/>
<dbReference type="KEGG" id="tvl:FAZ95_36340"/>
<evidence type="ECO:0000313" key="2">
    <source>
        <dbReference type="Proteomes" id="UP000298656"/>
    </source>
</evidence>
<accession>A0A4P8IYI6</accession>
<dbReference type="RefSeq" id="WP_137337169.1">
    <property type="nucleotide sequence ID" value="NZ_CP040078.1"/>
</dbReference>
<dbReference type="AlphaFoldDB" id="A0A4P8IYI6"/>